<comment type="caution">
    <text evidence="1">The sequence shown here is derived from an EMBL/GenBank/DDBJ whole genome shotgun (WGS) entry which is preliminary data.</text>
</comment>
<dbReference type="EMBL" id="VSSQ01076477">
    <property type="protein sequence ID" value="MPN26817.1"/>
    <property type="molecule type" value="Genomic_DNA"/>
</dbReference>
<dbReference type="AlphaFoldDB" id="A0A645GIU7"/>
<gene>
    <name evidence="1" type="ORF">SDC9_174242</name>
</gene>
<sequence>MAGRPVAEFDDVLAFRLHRKVGIESRHAVDARRRDADAGGDIADHVLGEVLVDLLDLLENRNQPAFRIVVFLQDFVDRGEMVDHRLGGFHGFLHFRSL</sequence>
<accession>A0A645GIU7</accession>
<evidence type="ECO:0000313" key="1">
    <source>
        <dbReference type="EMBL" id="MPN26817.1"/>
    </source>
</evidence>
<name>A0A645GIU7_9ZZZZ</name>
<organism evidence="1">
    <name type="scientific">bioreactor metagenome</name>
    <dbReference type="NCBI Taxonomy" id="1076179"/>
    <lineage>
        <taxon>unclassified sequences</taxon>
        <taxon>metagenomes</taxon>
        <taxon>ecological metagenomes</taxon>
    </lineage>
</organism>
<reference evidence="1" key="1">
    <citation type="submission" date="2019-08" db="EMBL/GenBank/DDBJ databases">
        <authorList>
            <person name="Kucharzyk K."/>
            <person name="Murdoch R.W."/>
            <person name="Higgins S."/>
            <person name="Loffler F."/>
        </authorList>
    </citation>
    <scope>NUCLEOTIDE SEQUENCE</scope>
</reference>
<protein>
    <submittedName>
        <fullName evidence="1">Uncharacterized protein</fullName>
    </submittedName>
</protein>
<proteinExistence type="predicted"/>